<feature type="transmembrane region" description="Helical" evidence="6">
    <location>
        <begin position="219"/>
        <end position="237"/>
    </location>
</feature>
<feature type="domain" description="Major facilitator superfamily (MFS) profile" evidence="7">
    <location>
        <begin position="121"/>
        <end position="579"/>
    </location>
</feature>
<dbReference type="PROSITE" id="PS50850">
    <property type="entry name" value="MFS"/>
    <property type="match status" value="1"/>
</dbReference>
<gene>
    <name evidence="8" type="ORF">VC83_06204</name>
</gene>
<feature type="transmembrane region" description="Helical" evidence="6">
    <location>
        <begin position="249"/>
        <end position="271"/>
    </location>
</feature>
<name>A0A177AAK3_9PEZI</name>
<keyword evidence="4 6" id="KW-0472">Membrane</keyword>
<dbReference type="InterPro" id="IPR011701">
    <property type="entry name" value="MFS"/>
</dbReference>
<dbReference type="InterPro" id="IPR036259">
    <property type="entry name" value="MFS_trans_sf"/>
</dbReference>
<feature type="transmembrane region" description="Helical" evidence="6">
    <location>
        <begin position="119"/>
        <end position="143"/>
    </location>
</feature>
<dbReference type="eggNOG" id="KOG0255">
    <property type="taxonomic scope" value="Eukaryota"/>
</dbReference>
<feature type="transmembrane region" description="Helical" evidence="6">
    <location>
        <begin position="520"/>
        <end position="537"/>
    </location>
</feature>
<feature type="transmembrane region" description="Helical" evidence="6">
    <location>
        <begin position="277"/>
        <end position="295"/>
    </location>
</feature>
<feature type="transmembrane region" description="Helical" evidence="6">
    <location>
        <begin position="543"/>
        <end position="563"/>
    </location>
</feature>
<keyword evidence="2 6" id="KW-0812">Transmembrane</keyword>
<dbReference type="PANTHER" id="PTHR23502:SF5">
    <property type="entry name" value="QUINIDINE RESISTANCE PROTEIN 3"/>
    <property type="match status" value="1"/>
</dbReference>
<feature type="transmembrane region" description="Helical" evidence="6">
    <location>
        <begin position="454"/>
        <end position="472"/>
    </location>
</feature>
<feature type="region of interest" description="Disordered" evidence="5">
    <location>
        <begin position="29"/>
        <end position="84"/>
    </location>
</feature>
<dbReference type="VEuPathDB" id="FungiDB:GMDG_07553"/>
<feature type="transmembrane region" description="Helical" evidence="6">
    <location>
        <begin position="478"/>
        <end position="499"/>
    </location>
</feature>
<evidence type="ECO:0000256" key="3">
    <source>
        <dbReference type="ARBA" id="ARBA00022989"/>
    </source>
</evidence>
<dbReference type="Proteomes" id="UP000077154">
    <property type="component" value="Unassembled WGS sequence"/>
</dbReference>
<dbReference type="Gene3D" id="1.20.1250.20">
    <property type="entry name" value="MFS general substrate transporter like domains"/>
    <property type="match status" value="1"/>
</dbReference>
<keyword evidence="3 6" id="KW-1133">Transmembrane helix</keyword>
<feature type="transmembrane region" description="Helical" evidence="6">
    <location>
        <begin position="187"/>
        <end position="213"/>
    </location>
</feature>
<evidence type="ECO:0000259" key="7">
    <source>
        <dbReference type="PROSITE" id="PS50850"/>
    </source>
</evidence>
<feature type="transmembrane region" description="Helical" evidence="6">
    <location>
        <begin position="392"/>
        <end position="418"/>
    </location>
</feature>
<dbReference type="CDD" id="cd17323">
    <property type="entry name" value="MFS_Tpo1_MDR_like"/>
    <property type="match status" value="1"/>
</dbReference>
<dbReference type="AlphaFoldDB" id="A0A177AAK3"/>
<protein>
    <recommendedName>
        <fullName evidence="7">Major facilitator superfamily (MFS) profile domain-containing protein</fullName>
    </recommendedName>
</protein>
<sequence length="579" mass="62803">MVDEPRLGKTLDETQDVEKVPLGIVSEADHNGECGAVGNGEKAEKGLGGLSISRPSTSSISPDRAEETKEHTRSKSQSASVRSKAVTIIPRSRRRGLLGHLALIPEVTHPPEYKRKTKWLITFIVALAAAVAPMGSAIVFPTLSELSAELHASSTVTNLSVALYMLAMSIFPLWWSSFSETLGRRTIYLVSFTLFTLFAILSAISTSISMLIVMRVLSGGAAASVQAVGAGTIADIWETKERGKAMGIFYLGPLMGPLLAPIIGGALGQRFGWRSSQWFLAVYGGCLILVLTFCLPETLRRTFPINESASANPEASGDAVMPVASRITTRQSVKDQTVTVARVLKRCFIDPLVIVTYLRFPAVALTVYYASITFGCLYILNISLQQTFSSQPYGFGTMIIGLMYIPNSLGYICAALFSGRWSDIIMAREAKAAGRYDTEGRLILLPEDRMCENAYMAAAMYPLALVLYGWIACYGQHWIIAAVANFFFGIGSMIIFSCATTMLTEFMSKKSSSGVALNNFVRNIFSCVGGIVASPLIDTIGNGWLFTGLGVWALGSGSVVWALRRFGPKWRDEMVKIQG</sequence>
<feature type="compositionally biased region" description="Low complexity" evidence="5">
    <location>
        <begin position="51"/>
        <end position="62"/>
    </location>
</feature>
<evidence type="ECO:0000256" key="4">
    <source>
        <dbReference type="ARBA" id="ARBA00023136"/>
    </source>
</evidence>
<comment type="subcellular location">
    <subcellularLocation>
        <location evidence="1">Membrane</location>
        <topology evidence="1">Multi-pass membrane protein</topology>
    </subcellularLocation>
</comment>
<proteinExistence type="predicted"/>
<feature type="compositionally biased region" description="Basic and acidic residues" evidence="5">
    <location>
        <begin position="63"/>
        <end position="73"/>
    </location>
</feature>
<dbReference type="GeneID" id="36289266"/>
<dbReference type="EMBL" id="KV441395">
    <property type="protein sequence ID" value="OAF58790.1"/>
    <property type="molecule type" value="Genomic_DNA"/>
</dbReference>
<evidence type="ECO:0000256" key="2">
    <source>
        <dbReference type="ARBA" id="ARBA00022692"/>
    </source>
</evidence>
<feature type="transmembrane region" description="Helical" evidence="6">
    <location>
        <begin position="155"/>
        <end position="175"/>
    </location>
</feature>
<dbReference type="Pfam" id="PF07690">
    <property type="entry name" value="MFS_1"/>
    <property type="match status" value="1"/>
</dbReference>
<dbReference type="GO" id="GO:0005886">
    <property type="term" value="C:plasma membrane"/>
    <property type="evidence" value="ECO:0007669"/>
    <property type="project" value="TreeGrafter"/>
</dbReference>
<dbReference type="GO" id="GO:0015203">
    <property type="term" value="F:polyamine transmembrane transporter activity"/>
    <property type="evidence" value="ECO:0007669"/>
    <property type="project" value="TreeGrafter"/>
</dbReference>
<dbReference type="OrthoDB" id="3936150at2759"/>
<dbReference type="SUPFAM" id="SSF103473">
    <property type="entry name" value="MFS general substrate transporter"/>
    <property type="match status" value="1"/>
</dbReference>
<dbReference type="PANTHER" id="PTHR23502">
    <property type="entry name" value="MAJOR FACILITATOR SUPERFAMILY"/>
    <property type="match status" value="1"/>
</dbReference>
<dbReference type="InterPro" id="IPR020846">
    <property type="entry name" value="MFS_dom"/>
</dbReference>
<dbReference type="GO" id="GO:0010509">
    <property type="term" value="P:intracellular polyamine homeostasis"/>
    <property type="evidence" value="ECO:0007669"/>
    <property type="project" value="TreeGrafter"/>
</dbReference>
<dbReference type="RefSeq" id="XP_024324074.1">
    <property type="nucleotide sequence ID" value="XM_024469807.1"/>
</dbReference>
<reference evidence="8" key="1">
    <citation type="submission" date="2016-03" db="EMBL/GenBank/DDBJ databases">
        <title>Updated assembly of Pseudogymnoascus destructans, the fungus causing white-nose syndrome of bats.</title>
        <authorList>
            <person name="Palmer J.M."/>
            <person name="Drees K.P."/>
            <person name="Foster J.T."/>
            <person name="Lindner D.L."/>
        </authorList>
    </citation>
    <scope>NUCLEOTIDE SEQUENCE [LARGE SCALE GENOMIC DNA]</scope>
    <source>
        <strain evidence="8">20631-21</strain>
    </source>
</reference>
<evidence type="ECO:0000256" key="5">
    <source>
        <dbReference type="SAM" id="MobiDB-lite"/>
    </source>
</evidence>
<evidence type="ECO:0000313" key="8">
    <source>
        <dbReference type="EMBL" id="OAF58790.1"/>
    </source>
</evidence>
<evidence type="ECO:0000256" key="1">
    <source>
        <dbReference type="ARBA" id="ARBA00004141"/>
    </source>
</evidence>
<evidence type="ECO:0000256" key="6">
    <source>
        <dbReference type="SAM" id="Phobius"/>
    </source>
</evidence>
<organism evidence="8">
    <name type="scientific">Pseudogymnoascus destructans</name>
    <dbReference type="NCBI Taxonomy" id="655981"/>
    <lineage>
        <taxon>Eukaryota</taxon>
        <taxon>Fungi</taxon>
        <taxon>Dikarya</taxon>
        <taxon>Ascomycota</taxon>
        <taxon>Pezizomycotina</taxon>
        <taxon>Leotiomycetes</taxon>
        <taxon>Thelebolales</taxon>
        <taxon>Thelebolaceae</taxon>
        <taxon>Pseudogymnoascus</taxon>
    </lineage>
</organism>
<feature type="transmembrane region" description="Helical" evidence="6">
    <location>
        <begin position="352"/>
        <end position="380"/>
    </location>
</feature>
<accession>A0A177AAK3</accession>